<evidence type="ECO:0000256" key="2">
    <source>
        <dbReference type="ARBA" id="ARBA00023125"/>
    </source>
</evidence>
<keyword evidence="6" id="KW-1185">Reference proteome</keyword>
<dbReference type="PROSITE" id="PS50943">
    <property type="entry name" value="HTH_CROC1"/>
    <property type="match status" value="1"/>
</dbReference>
<evidence type="ECO:0000313" key="5">
    <source>
        <dbReference type="EMBL" id="QDK70054.1"/>
    </source>
</evidence>
<dbReference type="CDD" id="cd00093">
    <property type="entry name" value="HTH_XRE"/>
    <property type="match status" value="1"/>
</dbReference>
<keyword evidence="2" id="KW-0238">DNA-binding</keyword>
<evidence type="ECO:0000259" key="4">
    <source>
        <dbReference type="PROSITE" id="PS50943"/>
    </source>
</evidence>
<dbReference type="GO" id="GO:0003677">
    <property type="term" value="F:DNA binding"/>
    <property type="evidence" value="ECO:0007669"/>
    <property type="project" value="UniProtKB-KW"/>
</dbReference>
<dbReference type="AlphaFoldDB" id="A0A514Z637"/>
<evidence type="ECO:0000313" key="6">
    <source>
        <dbReference type="Proteomes" id="UP000315128"/>
    </source>
</evidence>
<evidence type="ECO:0000256" key="1">
    <source>
        <dbReference type="ARBA" id="ARBA00023015"/>
    </source>
</evidence>
<proteinExistence type="predicted"/>
<dbReference type="InterPro" id="IPR001387">
    <property type="entry name" value="Cro/C1-type_HTH"/>
</dbReference>
<sequence length="118" mass="13464">MYSKEYSHTAIIAQNIKKYLSENKMLQKELAERVGIAPSTMTDYLKLRSRPSHGVIQKMADVFGVAKSDIDTTYKVEGAQSLETMIDSASIFEDVQIDEEDRVAIKNIIRVYFLNKNQ</sequence>
<dbReference type="InterPro" id="IPR010982">
    <property type="entry name" value="Lambda_DNA-bd_dom_sf"/>
</dbReference>
<dbReference type="OrthoDB" id="2475196at2"/>
<dbReference type="SMART" id="SM00530">
    <property type="entry name" value="HTH_XRE"/>
    <property type="match status" value="1"/>
</dbReference>
<dbReference type="Proteomes" id="UP000315128">
    <property type="component" value="Chromosome"/>
</dbReference>
<name>A0A514Z637_9LACT</name>
<dbReference type="PANTHER" id="PTHR40661">
    <property type="match status" value="1"/>
</dbReference>
<protein>
    <submittedName>
        <fullName evidence="5">Helix-turn-helix transcriptional regulator</fullName>
    </submittedName>
</protein>
<accession>A0A514Z637</accession>
<reference evidence="5 6" key="1">
    <citation type="submission" date="2019-07" db="EMBL/GenBank/DDBJ databases">
        <title>Genome sequencing of KACC 19320.</title>
        <authorList>
            <person name="Heo J."/>
            <person name="Kim S.-J."/>
            <person name="Kim J.-S."/>
            <person name="Hong S.-B."/>
            <person name="Kwon S.-W."/>
        </authorList>
    </citation>
    <scope>NUCLEOTIDE SEQUENCE [LARGE SCALE GENOMIC DNA]</scope>
    <source>
        <strain evidence="5 6">KACC 19320</strain>
    </source>
</reference>
<feature type="domain" description="HTH cro/C1-type" evidence="4">
    <location>
        <begin position="16"/>
        <end position="70"/>
    </location>
</feature>
<gene>
    <name evidence="5" type="ORF">FLP15_01250</name>
</gene>
<dbReference type="KEGG" id="lack:FLP15_01250"/>
<dbReference type="Gene3D" id="1.10.260.40">
    <property type="entry name" value="lambda repressor-like DNA-binding domains"/>
    <property type="match status" value="1"/>
</dbReference>
<dbReference type="PANTHER" id="PTHR40661:SF1">
    <property type="entry name" value="HTH CRO_C1-TYPE DOMAIN-CONTAINING PROTEIN"/>
    <property type="match status" value="1"/>
</dbReference>
<organism evidence="5 6">
    <name type="scientific">Lactococcus protaetiae</name>
    <dbReference type="NCBI Taxonomy" id="2592653"/>
    <lineage>
        <taxon>Bacteria</taxon>
        <taxon>Bacillati</taxon>
        <taxon>Bacillota</taxon>
        <taxon>Bacilli</taxon>
        <taxon>Lactobacillales</taxon>
        <taxon>Streptococcaceae</taxon>
        <taxon>Lactococcus</taxon>
    </lineage>
</organism>
<dbReference type="SUPFAM" id="SSF47413">
    <property type="entry name" value="lambda repressor-like DNA-binding domains"/>
    <property type="match status" value="1"/>
</dbReference>
<dbReference type="Pfam" id="PF01381">
    <property type="entry name" value="HTH_3"/>
    <property type="match status" value="1"/>
</dbReference>
<keyword evidence="1" id="KW-0805">Transcription regulation</keyword>
<evidence type="ECO:0000256" key="3">
    <source>
        <dbReference type="ARBA" id="ARBA00023163"/>
    </source>
</evidence>
<keyword evidence="3" id="KW-0804">Transcription</keyword>
<dbReference type="RefSeq" id="WP_142765693.1">
    <property type="nucleotide sequence ID" value="NZ_CP041356.1"/>
</dbReference>
<dbReference type="EMBL" id="CP041356">
    <property type="protein sequence ID" value="QDK70054.1"/>
    <property type="molecule type" value="Genomic_DNA"/>
</dbReference>